<dbReference type="PANTHER" id="PTHR23117:SF13">
    <property type="entry name" value="GUANYLATE KINASE"/>
    <property type="match status" value="1"/>
</dbReference>
<evidence type="ECO:0000259" key="4">
    <source>
        <dbReference type="PROSITE" id="PS50052"/>
    </source>
</evidence>
<organism evidence="5 6">
    <name type="scientific">Aquifex aeolicus (strain VF5)</name>
    <dbReference type="NCBI Taxonomy" id="224324"/>
    <lineage>
        <taxon>Bacteria</taxon>
        <taxon>Pseudomonadati</taxon>
        <taxon>Aquificota</taxon>
        <taxon>Aquificia</taxon>
        <taxon>Aquificales</taxon>
        <taxon>Aquificaceae</taxon>
        <taxon>Aquifex</taxon>
    </lineage>
</organism>
<evidence type="ECO:0000256" key="1">
    <source>
        <dbReference type="ARBA" id="ARBA00005790"/>
    </source>
</evidence>
<dbReference type="HOGENOM" id="CLU_2178336_0_0_0"/>
<dbReference type="SUPFAM" id="SSF52540">
    <property type="entry name" value="P-loop containing nucleoside triphosphate hydrolases"/>
    <property type="match status" value="1"/>
</dbReference>
<dbReference type="Proteomes" id="UP000000798">
    <property type="component" value="Chromosome"/>
</dbReference>
<dbReference type="EnsemblBacteria" id="AAC06535">
    <property type="protein sequence ID" value="AAC06535"/>
    <property type="gene ID" value="aq_184"/>
</dbReference>
<dbReference type="STRING" id="224324.aq_184"/>
<sequence>MKKFFPEAVTIFLLPPSFEELKRRIEGRGYVDSNVSKRLETAKGEVPCARFFDYIVINDYLNEAVEKVKSIILSYRVKKERVLDEIEKFRLDKDIVDLLKGGECYVKET</sequence>
<proteinExistence type="inferred from homology"/>
<gene>
    <name evidence="5" type="ordered locus">aq_184</name>
</gene>
<dbReference type="eggNOG" id="COG0194">
    <property type="taxonomic scope" value="Bacteria"/>
</dbReference>
<accession>O66571</accession>
<dbReference type="Gene3D" id="3.40.50.300">
    <property type="entry name" value="P-loop containing nucleotide triphosphate hydrolases"/>
    <property type="match status" value="1"/>
</dbReference>
<dbReference type="InterPro" id="IPR027417">
    <property type="entry name" value="P-loop_NTPase"/>
</dbReference>
<dbReference type="PANTHER" id="PTHR23117">
    <property type="entry name" value="GUANYLATE KINASE-RELATED"/>
    <property type="match status" value="1"/>
</dbReference>
<dbReference type="Pfam" id="PF00625">
    <property type="entry name" value="Guanylate_kin"/>
    <property type="match status" value="1"/>
</dbReference>
<dbReference type="PROSITE" id="PS50052">
    <property type="entry name" value="GUANYLATE_KINASE_2"/>
    <property type="match status" value="1"/>
</dbReference>
<dbReference type="InParanoid" id="O66571"/>
<dbReference type="AlphaFoldDB" id="O66571"/>
<dbReference type="GO" id="GO:0016301">
    <property type="term" value="F:kinase activity"/>
    <property type="evidence" value="ECO:0007669"/>
    <property type="project" value="UniProtKB-KW"/>
</dbReference>
<reference evidence="5 6" key="1">
    <citation type="journal article" date="1998" name="Nature">
        <title>The complete genome of the hyperthermophilic bacterium Aquifex aeolicus.</title>
        <authorList>
            <person name="Deckert G."/>
            <person name="Warren P.V."/>
            <person name="Gaasterland T."/>
            <person name="Young W.G."/>
            <person name="Lenox A.L."/>
            <person name="Graham D.E."/>
            <person name="Overbeek R."/>
            <person name="Snead M.A."/>
            <person name="Keller M."/>
            <person name="Aujay M."/>
            <person name="Huber R."/>
            <person name="Feldman R.A."/>
            <person name="Short J.M."/>
            <person name="Olson G.J."/>
            <person name="Swanson R.V."/>
        </authorList>
    </citation>
    <scope>NUCLEOTIDE SEQUENCE [LARGE SCALE GENOMIC DNA]</scope>
    <source>
        <strain evidence="5 6">VF5</strain>
    </source>
</reference>
<dbReference type="InterPro" id="IPR008144">
    <property type="entry name" value="Guanylate_kin-like_dom"/>
</dbReference>
<comment type="similarity">
    <text evidence="1">Belongs to the guanylate kinase family.</text>
</comment>
<keyword evidence="3" id="KW-0418">Kinase</keyword>
<dbReference type="InterPro" id="IPR008145">
    <property type="entry name" value="GK/Ca_channel_bsu"/>
</dbReference>
<feature type="domain" description="Guanylate kinase-like" evidence="4">
    <location>
        <begin position="1"/>
        <end position="73"/>
    </location>
</feature>
<keyword evidence="6" id="KW-1185">Reference proteome</keyword>
<protein>
    <recommendedName>
        <fullName evidence="4">Guanylate kinase-like domain-containing protein</fullName>
    </recommendedName>
</protein>
<evidence type="ECO:0000313" key="6">
    <source>
        <dbReference type="Proteomes" id="UP000000798"/>
    </source>
</evidence>
<evidence type="ECO:0000313" key="5">
    <source>
        <dbReference type="EMBL" id="AAC06535.1"/>
    </source>
</evidence>
<evidence type="ECO:0000256" key="3">
    <source>
        <dbReference type="ARBA" id="ARBA00022777"/>
    </source>
</evidence>
<name>O66571_AQUAE</name>
<dbReference type="FunFam" id="3.40.50.300:FF:004905">
    <property type="entry name" value="Predicted protein"/>
    <property type="match status" value="1"/>
</dbReference>
<keyword evidence="2" id="KW-0808">Transferase</keyword>
<dbReference type="EMBL" id="AE000657">
    <property type="protein sequence ID" value="AAC06535.1"/>
    <property type="molecule type" value="Genomic_DNA"/>
</dbReference>
<evidence type="ECO:0000256" key="2">
    <source>
        <dbReference type="ARBA" id="ARBA00022679"/>
    </source>
</evidence>
<dbReference type="PIR" id="G70317">
    <property type="entry name" value="G70317"/>
</dbReference>
<dbReference type="KEGG" id="aae:aq_184"/>